<dbReference type="EMBL" id="BMAW01089278">
    <property type="protein sequence ID" value="GFS38989.1"/>
    <property type="molecule type" value="Genomic_DNA"/>
</dbReference>
<keyword evidence="3" id="KW-1185">Reference proteome</keyword>
<dbReference type="Proteomes" id="UP000887013">
    <property type="component" value="Unassembled WGS sequence"/>
</dbReference>
<sequence length="146" mass="16617">MHNPLFSNSPTYDRYRLNRSLQVNYVVVKKPDLSNEALPHPVGSRNTGAINPLVQVILLSLDAKKSAIGRVFLKVYYVKALPFMLREKGSLCWKKQSGTCCLSSPRVSAPKFPLRESKCKTIDRSNLDEISIILELRNFHVWNSRS</sequence>
<organism evidence="2 3">
    <name type="scientific">Nephila pilipes</name>
    <name type="common">Giant wood spider</name>
    <name type="synonym">Nephila maculata</name>
    <dbReference type="NCBI Taxonomy" id="299642"/>
    <lineage>
        <taxon>Eukaryota</taxon>
        <taxon>Metazoa</taxon>
        <taxon>Ecdysozoa</taxon>
        <taxon>Arthropoda</taxon>
        <taxon>Chelicerata</taxon>
        <taxon>Arachnida</taxon>
        <taxon>Araneae</taxon>
        <taxon>Araneomorphae</taxon>
        <taxon>Entelegynae</taxon>
        <taxon>Araneoidea</taxon>
        <taxon>Nephilidae</taxon>
        <taxon>Nephila</taxon>
    </lineage>
</organism>
<dbReference type="EMBL" id="BMAW01114365">
    <property type="protein sequence ID" value="GFT61432.1"/>
    <property type="molecule type" value="Genomic_DNA"/>
</dbReference>
<reference evidence="2" key="1">
    <citation type="submission" date="2020-08" db="EMBL/GenBank/DDBJ databases">
        <title>Multicomponent nature underlies the extraordinary mechanical properties of spider dragline silk.</title>
        <authorList>
            <person name="Kono N."/>
            <person name="Nakamura H."/>
            <person name="Mori M."/>
            <person name="Yoshida Y."/>
            <person name="Ohtoshi R."/>
            <person name="Malay A.D."/>
            <person name="Moran D.A.P."/>
            <person name="Tomita M."/>
            <person name="Numata K."/>
            <person name="Arakawa K."/>
        </authorList>
    </citation>
    <scope>NUCLEOTIDE SEQUENCE</scope>
</reference>
<gene>
    <name evidence="1" type="ORF">NPIL_370041</name>
    <name evidence="2" type="ORF">NPIL_93571</name>
</gene>
<name>A0A8X6PF95_NEPPI</name>
<evidence type="ECO:0000313" key="1">
    <source>
        <dbReference type="EMBL" id="GFS38989.1"/>
    </source>
</evidence>
<protein>
    <submittedName>
        <fullName evidence="2">Uncharacterized protein</fullName>
    </submittedName>
</protein>
<proteinExistence type="predicted"/>
<dbReference type="AlphaFoldDB" id="A0A8X6PF95"/>
<evidence type="ECO:0000313" key="2">
    <source>
        <dbReference type="EMBL" id="GFT61432.1"/>
    </source>
</evidence>
<comment type="caution">
    <text evidence="2">The sequence shown here is derived from an EMBL/GenBank/DDBJ whole genome shotgun (WGS) entry which is preliminary data.</text>
</comment>
<evidence type="ECO:0000313" key="3">
    <source>
        <dbReference type="Proteomes" id="UP000887013"/>
    </source>
</evidence>
<accession>A0A8X6PF95</accession>